<keyword evidence="3 8" id="KW-0479">Metal-binding</keyword>
<name>A0A410JY08_9BACT</name>
<dbReference type="SUPFAM" id="SSF56214">
    <property type="entry name" value="4'-phosphopantetheinyl transferase"/>
    <property type="match status" value="1"/>
</dbReference>
<dbReference type="Proteomes" id="UP000287502">
    <property type="component" value="Chromosome"/>
</dbReference>
<dbReference type="GO" id="GO:0008897">
    <property type="term" value="F:holo-[acyl-carrier-protein] synthase activity"/>
    <property type="evidence" value="ECO:0007669"/>
    <property type="project" value="UniProtKB-UniRule"/>
</dbReference>
<evidence type="ECO:0000256" key="4">
    <source>
        <dbReference type="ARBA" id="ARBA00022832"/>
    </source>
</evidence>
<evidence type="ECO:0000256" key="5">
    <source>
        <dbReference type="ARBA" id="ARBA00022842"/>
    </source>
</evidence>
<evidence type="ECO:0000259" key="9">
    <source>
        <dbReference type="Pfam" id="PF01648"/>
    </source>
</evidence>
<dbReference type="GO" id="GO:0000287">
    <property type="term" value="F:magnesium ion binding"/>
    <property type="evidence" value="ECO:0007669"/>
    <property type="project" value="UniProtKB-UniRule"/>
</dbReference>
<dbReference type="Pfam" id="PF01648">
    <property type="entry name" value="ACPS"/>
    <property type="match status" value="1"/>
</dbReference>
<dbReference type="GO" id="GO:0006633">
    <property type="term" value="P:fatty acid biosynthetic process"/>
    <property type="evidence" value="ECO:0007669"/>
    <property type="project" value="UniProtKB-UniRule"/>
</dbReference>
<reference evidence="10 11" key="1">
    <citation type="submission" date="2019-01" db="EMBL/GenBank/DDBJ databases">
        <title>Geovibrio thiophilus DSM 11263, complete genome.</title>
        <authorList>
            <person name="Spring S."/>
            <person name="Bunk B."/>
            <person name="Sproer C."/>
        </authorList>
    </citation>
    <scope>NUCLEOTIDE SEQUENCE [LARGE SCALE GENOMIC DNA]</scope>
    <source>
        <strain evidence="10 11">DSM 11263</strain>
    </source>
</reference>
<feature type="domain" description="4'-phosphopantetheinyl transferase" evidence="9">
    <location>
        <begin position="2"/>
        <end position="109"/>
    </location>
</feature>
<keyword evidence="6 8" id="KW-0443">Lipid metabolism</keyword>
<evidence type="ECO:0000256" key="7">
    <source>
        <dbReference type="ARBA" id="ARBA00023160"/>
    </source>
</evidence>
<dbReference type="RefSeq" id="WP_128466328.1">
    <property type="nucleotide sequence ID" value="NZ_CP035108.1"/>
</dbReference>
<proteinExistence type="inferred from homology"/>
<dbReference type="InterPro" id="IPR002582">
    <property type="entry name" value="ACPS"/>
</dbReference>
<dbReference type="NCBIfam" id="TIGR00556">
    <property type="entry name" value="pantethn_trn"/>
    <property type="match status" value="1"/>
</dbReference>
<comment type="similarity">
    <text evidence="8">Belongs to the P-Pant transferase superfamily. AcpS family.</text>
</comment>
<keyword evidence="8" id="KW-0963">Cytoplasm</keyword>
<dbReference type="GO" id="GO:0005737">
    <property type="term" value="C:cytoplasm"/>
    <property type="evidence" value="ECO:0007669"/>
    <property type="project" value="UniProtKB-SubCell"/>
</dbReference>
<evidence type="ECO:0000313" key="10">
    <source>
        <dbReference type="EMBL" id="QAR33042.1"/>
    </source>
</evidence>
<comment type="cofactor">
    <cofactor evidence="8">
        <name>Mg(2+)</name>
        <dbReference type="ChEBI" id="CHEBI:18420"/>
    </cofactor>
</comment>
<gene>
    <name evidence="8 10" type="primary">acpS</name>
    <name evidence="10" type="ORF">EP073_06355</name>
</gene>
<evidence type="ECO:0000256" key="3">
    <source>
        <dbReference type="ARBA" id="ARBA00022723"/>
    </source>
</evidence>
<keyword evidence="5 8" id="KW-0460">Magnesium</keyword>
<evidence type="ECO:0000256" key="6">
    <source>
        <dbReference type="ARBA" id="ARBA00023098"/>
    </source>
</evidence>
<dbReference type="AlphaFoldDB" id="A0A410JY08"/>
<sequence length="115" mass="12820">MLGCDIVELYRIKAAYVRFGQRFLDKILSEREQAVFHKRNKNGINFLAGRFAAKESVSKSLKTGMRGIGFSDIEVLPVRGGAPEVYVKGVKRPDIEVSISHGKDYAIAVSMMRQG</sequence>
<dbReference type="InterPro" id="IPR004568">
    <property type="entry name" value="Ppantetheine-prot_Trfase_dom"/>
</dbReference>
<keyword evidence="11" id="KW-1185">Reference proteome</keyword>
<dbReference type="HAMAP" id="MF_00101">
    <property type="entry name" value="AcpS"/>
    <property type="match status" value="1"/>
</dbReference>
<dbReference type="InterPro" id="IPR037143">
    <property type="entry name" value="4-PPantetheinyl_Trfase_dom_sf"/>
</dbReference>
<comment type="function">
    <text evidence="8">Transfers the 4'-phosphopantetheine moiety from coenzyme A to a Ser of acyl-carrier-protein.</text>
</comment>
<evidence type="ECO:0000256" key="8">
    <source>
        <dbReference type="HAMAP-Rule" id="MF_00101"/>
    </source>
</evidence>
<comment type="catalytic activity">
    <reaction evidence="8">
        <text>apo-[ACP] + CoA = holo-[ACP] + adenosine 3',5'-bisphosphate + H(+)</text>
        <dbReference type="Rhea" id="RHEA:12068"/>
        <dbReference type="Rhea" id="RHEA-COMP:9685"/>
        <dbReference type="Rhea" id="RHEA-COMP:9690"/>
        <dbReference type="ChEBI" id="CHEBI:15378"/>
        <dbReference type="ChEBI" id="CHEBI:29999"/>
        <dbReference type="ChEBI" id="CHEBI:57287"/>
        <dbReference type="ChEBI" id="CHEBI:58343"/>
        <dbReference type="ChEBI" id="CHEBI:64479"/>
        <dbReference type="EC" id="2.7.8.7"/>
    </reaction>
</comment>
<accession>A0A410JY08</accession>
<dbReference type="NCBIfam" id="TIGR00516">
    <property type="entry name" value="acpS"/>
    <property type="match status" value="1"/>
</dbReference>
<feature type="binding site" evidence="8">
    <location>
        <position position="55"/>
    </location>
    <ligand>
        <name>Mg(2+)</name>
        <dbReference type="ChEBI" id="CHEBI:18420"/>
    </ligand>
</feature>
<keyword evidence="1 8" id="KW-0444">Lipid biosynthesis</keyword>
<dbReference type="EMBL" id="CP035108">
    <property type="protein sequence ID" value="QAR33042.1"/>
    <property type="molecule type" value="Genomic_DNA"/>
</dbReference>
<keyword evidence="2 8" id="KW-0808">Transferase</keyword>
<keyword evidence="4 8" id="KW-0276">Fatty acid metabolism</keyword>
<dbReference type="EC" id="2.7.8.7" evidence="8"/>
<dbReference type="KEGG" id="gtl:EP073_06355"/>
<dbReference type="Gene3D" id="3.90.470.20">
    <property type="entry name" value="4'-phosphopantetheinyl transferase domain"/>
    <property type="match status" value="1"/>
</dbReference>
<comment type="subcellular location">
    <subcellularLocation>
        <location evidence="8">Cytoplasm</location>
    </subcellularLocation>
</comment>
<organism evidence="10 11">
    <name type="scientific">Geovibrio thiophilus</name>
    <dbReference type="NCBI Taxonomy" id="139438"/>
    <lineage>
        <taxon>Bacteria</taxon>
        <taxon>Pseudomonadati</taxon>
        <taxon>Deferribacterota</taxon>
        <taxon>Deferribacteres</taxon>
        <taxon>Deferribacterales</taxon>
        <taxon>Geovibrionaceae</taxon>
        <taxon>Geovibrio</taxon>
    </lineage>
</organism>
<evidence type="ECO:0000256" key="2">
    <source>
        <dbReference type="ARBA" id="ARBA00022679"/>
    </source>
</evidence>
<feature type="binding site" evidence="8">
    <location>
        <position position="5"/>
    </location>
    <ligand>
        <name>Mg(2+)</name>
        <dbReference type="ChEBI" id="CHEBI:18420"/>
    </ligand>
</feature>
<evidence type="ECO:0000313" key="11">
    <source>
        <dbReference type="Proteomes" id="UP000287502"/>
    </source>
</evidence>
<dbReference type="InterPro" id="IPR008278">
    <property type="entry name" value="4-PPantetheinyl_Trfase_dom"/>
</dbReference>
<evidence type="ECO:0000256" key="1">
    <source>
        <dbReference type="ARBA" id="ARBA00022516"/>
    </source>
</evidence>
<protein>
    <recommendedName>
        <fullName evidence="8">Holo-[acyl-carrier-protein] synthase</fullName>
        <shortName evidence="8">Holo-ACP synthase</shortName>
        <ecNumber evidence="8">2.7.8.7</ecNumber>
    </recommendedName>
    <alternativeName>
        <fullName evidence="8">4'-phosphopantetheinyl transferase AcpS</fullName>
    </alternativeName>
</protein>
<dbReference type="OrthoDB" id="517356at2"/>
<keyword evidence="7 8" id="KW-0275">Fatty acid biosynthesis</keyword>